<dbReference type="PANTHER" id="PTHR33877">
    <property type="entry name" value="SLL1193 PROTEIN"/>
    <property type="match status" value="1"/>
</dbReference>
<organism evidence="2 3">
    <name type="scientific">Caulifigura coniformis</name>
    <dbReference type="NCBI Taxonomy" id="2527983"/>
    <lineage>
        <taxon>Bacteria</taxon>
        <taxon>Pseudomonadati</taxon>
        <taxon>Planctomycetota</taxon>
        <taxon>Planctomycetia</taxon>
        <taxon>Planctomycetales</taxon>
        <taxon>Planctomycetaceae</taxon>
        <taxon>Caulifigura</taxon>
    </lineage>
</organism>
<name>A0A517SHE1_9PLAN</name>
<dbReference type="InParanoid" id="A0A517SHE1"/>
<protein>
    <submittedName>
        <fullName evidence="2">CRISPR-associated endonuclease Cas9</fullName>
    </submittedName>
</protein>
<dbReference type="AlphaFoldDB" id="A0A517SHE1"/>
<dbReference type="InterPro" id="IPR003615">
    <property type="entry name" value="HNH_nuc"/>
</dbReference>
<dbReference type="EMBL" id="CP036271">
    <property type="protein sequence ID" value="QDT55532.1"/>
    <property type="molecule type" value="Genomic_DNA"/>
</dbReference>
<evidence type="ECO:0000313" key="3">
    <source>
        <dbReference type="Proteomes" id="UP000315700"/>
    </source>
</evidence>
<dbReference type="Pfam" id="PF01844">
    <property type="entry name" value="HNH"/>
    <property type="match status" value="1"/>
</dbReference>
<dbReference type="InterPro" id="IPR052892">
    <property type="entry name" value="NA-targeting_endonuclease"/>
</dbReference>
<dbReference type="GO" id="GO:0004519">
    <property type="term" value="F:endonuclease activity"/>
    <property type="evidence" value="ECO:0007669"/>
    <property type="project" value="UniProtKB-KW"/>
</dbReference>
<dbReference type="GO" id="GO:0008270">
    <property type="term" value="F:zinc ion binding"/>
    <property type="evidence" value="ECO:0007669"/>
    <property type="project" value="InterPro"/>
</dbReference>
<dbReference type="KEGG" id="ccos:Pan44_35760"/>
<keyword evidence="3" id="KW-1185">Reference proteome</keyword>
<accession>A0A517SHE1</accession>
<feature type="domain" description="HNH nuclease" evidence="1">
    <location>
        <begin position="93"/>
        <end position="146"/>
    </location>
</feature>
<dbReference type="Proteomes" id="UP000315700">
    <property type="component" value="Chromosome"/>
</dbReference>
<dbReference type="Gene3D" id="1.10.30.50">
    <property type="match status" value="1"/>
</dbReference>
<sequence length="198" mass="22924">MVSPVLNRPTLVLNRNWQPVGVATVSRSLTLVWNDTARVVDPHDFRQYSWADWSRMAPGGDEPFIQAVSQRLRVPEVIVLRHYDRVHTSVVTFSRRNIYKRDRYTCQYCFAQPGSEELTIDHVLPRAQGGGSSWENCVLACVSCNKRKANRTPEQAHMPLARKPARPAWKPMYAWHAVRIESWSKFVSEAYWNVELDE</sequence>
<reference evidence="2 3" key="1">
    <citation type="submission" date="2019-02" db="EMBL/GenBank/DDBJ databases">
        <title>Deep-cultivation of Planctomycetes and their phenomic and genomic characterization uncovers novel biology.</title>
        <authorList>
            <person name="Wiegand S."/>
            <person name="Jogler M."/>
            <person name="Boedeker C."/>
            <person name="Pinto D."/>
            <person name="Vollmers J."/>
            <person name="Rivas-Marin E."/>
            <person name="Kohn T."/>
            <person name="Peeters S.H."/>
            <person name="Heuer A."/>
            <person name="Rast P."/>
            <person name="Oberbeckmann S."/>
            <person name="Bunk B."/>
            <person name="Jeske O."/>
            <person name="Meyerdierks A."/>
            <person name="Storesund J.E."/>
            <person name="Kallscheuer N."/>
            <person name="Luecker S."/>
            <person name="Lage O.M."/>
            <person name="Pohl T."/>
            <person name="Merkel B.J."/>
            <person name="Hornburger P."/>
            <person name="Mueller R.-W."/>
            <person name="Bruemmer F."/>
            <person name="Labrenz M."/>
            <person name="Spormann A.M."/>
            <person name="Op den Camp H."/>
            <person name="Overmann J."/>
            <person name="Amann R."/>
            <person name="Jetten M.S.M."/>
            <person name="Mascher T."/>
            <person name="Medema M.H."/>
            <person name="Devos D.P."/>
            <person name="Kaster A.-K."/>
            <person name="Ovreas L."/>
            <person name="Rohde M."/>
            <person name="Galperin M.Y."/>
            <person name="Jogler C."/>
        </authorList>
    </citation>
    <scope>NUCLEOTIDE SEQUENCE [LARGE SCALE GENOMIC DNA]</scope>
    <source>
        <strain evidence="2 3">Pan44</strain>
    </source>
</reference>
<dbReference type="InterPro" id="IPR002711">
    <property type="entry name" value="HNH"/>
</dbReference>
<dbReference type="SMART" id="SM00507">
    <property type="entry name" value="HNHc"/>
    <property type="match status" value="1"/>
</dbReference>
<dbReference type="GO" id="GO:0003676">
    <property type="term" value="F:nucleic acid binding"/>
    <property type="evidence" value="ECO:0007669"/>
    <property type="project" value="InterPro"/>
</dbReference>
<gene>
    <name evidence="2" type="primary">cas9</name>
    <name evidence="2" type="ORF">Pan44_35760</name>
</gene>
<keyword evidence="2" id="KW-0378">Hydrolase</keyword>
<evidence type="ECO:0000313" key="2">
    <source>
        <dbReference type="EMBL" id="QDT55532.1"/>
    </source>
</evidence>
<evidence type="ECO:0000259" key="1">
    <source>
        <dbReference type="SMART" id="SM00507"/>
    </source>
</evidence>
<dbReference type="OrthoDB" id="9802901at2"/>
<keyword evidence="2" id="KW-0540">Nuclease</keyword>
<dbReference type="PANTHER" id="PTHR33877:SF2">
    <property type="entry name" value="OS07G0170200 PROTEIN"/>
    <property type="match status" value="1"/>
</dbReference>
<dbReference type="CDD" id="cd00085">
    <property type="entry name" value="HNHc"/>
    <property type="match status" value="1"/>
</dbReference>
<proteinExistence type="predicted"/>
<keyword evidence="2" id="KW-0255">Endonuclease</keyword>